<dbReference type="FunFam" id="3.20.20.20:FF:000006">
    <property type="entry name" value="Dihydropteroate synthase"/>
    <property type="match status" value="1"/>
</dbReference>
<dbReference type="GO" id="GO:0004156">
    <property type="term" value="F:dihydropteroate synthase activity"/>
    <property type="evidence" value="ECO:0007669"/>
    <property type="project" value="UniProtKB-EC"/>
</dbReference>
<keyword evidence="7 12" id="KW-0808">Transferase</keyword>
<accession>A0A7V5U1L4</accession>
<dbReference type="GO" id="GO:0046654">
    <property type="term" value="P:tetrahydrofolate biosynthetic process"/>
    <property type="evidence" value="ECO:0007669"/>
    <property type="project" value="UniProtKB-UniPathway"/>
</dbReference>
<gene>
    <name evidence="14" type="primary">folP</name>
    <name evidence="14" type="ORF">ENK01_04445</name>
</gene>
<reference evidence="14" key="1">
    <citation type="journal article" date="2020" name="mSystems">
        <title>Genome- and Community-Level Interaction Insights into Carbon Utilization and Element Cycling Functions of Hydrothermarchaeota in Hydrothermal Sediment.</title>
        <authorList>
            <person name="Zhou Z."/>
            <person name="Liu Y."/>
            <person name="Xu W."/>
            <person name="Pan J."/>
            <person name="Luo Z.H."/>
            <person name="Li M."/>
        </authorList>
    </citation>
    <scope>NUCLEOTIDE SEQUENCE [LARGE SCALE GENOMIC DNA]</scope>
    <source>
        <strain evidence="14">HyVt-538</strain>
    </source>
</reference>
<evidence type="ECO:0000256" key="7">
    <source>
        <dbReference type="ARBA" id="ARBA00022679"/>
    </source>
</evidence>
<dbReference type="CDD" id="cd00739">
    <property type="entry name" value="DHPS"/>
    <property type="match status" value="1"/>
</dbReference>
<dbReference type="PANTHER" id="PTHR20941:SF1">
    <property type="entry name" value="FOLIC ACID SYNTHESIS PROTEIN FOL1"/>
    <property type="match status" value="1"/>
</dbReference>
<dbReference type="SUPFAM" id="SSF51717">
    <property type="entry name" value="Dihydropteroate synthetase-like"/>
    <property type="match status" value="1"/>
</dbReference>
<evidence type="ECO:0000313" key="14">
    <source>
        <dbReference type="EMBL" id="HHI89185.1"/>
    </source>
</evidence>
<dbReference type="Pfam" id="PF00809">
    <property type="entry name" value="Pterin_bind"/>
    <property type="match status" value="1"/>
</dbReference>
<dbReference type="Proteomes" id="UP000885806">
    <property type="component" value="Unassembled WGS sequence"/>
</dbReference>
<evidence type="ECO:0000256" key="12">
    <source>
        <dbReference type="RuleBase" id="RU361205"/>
    </source>
</evidence>
<dbReference type="PROSITE" id="PS00792">
    <property type="entry name" value="DHPS_1"/>
    <property type="match status" value="1"/>
</dbReference>
<dbReference type="Gene3D" id="3.20.20.20">
    <property type="entry name" value="Dihydropteroate synthase-like"/>
    <property type="match status" value="1"/>
</dbReference>
<evidence type="ECO:0000259" key="13">
    <source>
        <dbReference type="PROSITE" id="PS50972"/>
    </source>
</evidence>
<dbReference type="InterPro" id="IPR045031">
    <property type="entry name" value="DHP_synth-like"/>
</dbReference>
<organism evidence="14">
    <name type="scientific">Hellea balneolensis</name>
    <dbReference type="NCBI Taxonomy" id="287478"/>
    <lineage>
        <taxon>Bacteria</taxon>
        <taxon>Pseudomonadati</taxon>
        <taxon>Pseudomonadota</taxon>
        <taxon>Alphaproteobacteria</taxon>
        <taxon>Maricaulales</taxon>
        <taxon>Robiginitomaculaceae</taxon>
        <taxon>Hellea</taxon>
    </lineage>
</organism>
<evidence type="ECO:0000256" key="11">
    <source>
        <dbReference type="ARBA" id="ARBA00030193"/>
    </source>
</evidence>
<comment type="pathway">
    <text evidence="3 12">Cofactor biosynthesis; tetrahydrofolate biosynthesis; 7,8-dihydrofolate from 2-amino-4-hydroxy-6-hydroxymethyl-7,8-dihydropteridine diphosphate and 4-aminobenzoate: step 1/2.</text>
</comment>
<dbReference type="GO" id="GO:0046656">
    <property type="term" value="P:folic acid biosynthetic process"/>
    <property type="evidence" value="ECO:0007669"/>
    <property type="project" value="UniProtKB-KW"/>
</dbReference>
<evidence type="ECO:0000256" key="1">
    <source>
        <dbReference type="ARBA" id="ARBA00000012"/>
    </source>
</evidence>
<evidence type="ECO:0000256" key="3">
    <source>
        <dbReference type="ARBA" id="ARBA00004763"/>
    </source>
</evidence>
<comment type="caution">
    <text evidence="14">The sequence shown here is derived from an EMBL/GenBank/DDBJ whole genome shotgun (WGS) entry which is preliminary data.</text>
</comment>
<dbReference type="NCBIfam" id="TIGR01496">
    <property type="entry name" value="DHPS"/>
    <property type="match status" value="1"/>
</dbReference>
<protein>
    <recommendedName>
        <fullName evidence="6 12">Dihydropteroate synthase</fullName>
        <shortName evidence="12">DHPS</shortName>
        <ecNumber evidence="5 12">2.5.1.15</ecNumber>
    </recommendedName>
    <alternativeName>
        <fullName evidence="11 12">Dihydropteroate pyrophosphorylase</fullName>
    </alternativeName>
</protein>
<dbReference type="EMBL" id="DROP01000296">
    <property type="protein sequence ID" value="HHI89185.1"/>
    <property type="molecule type" value="Genomic_DNA"/>
</dbReference>
<evidence type="ECO:0000256" key="5">
    <source>
        <dbReference type="ARBA" id="ARBA00012458"/>
    </source>
</evidence>
<comment type="catalytic activity">
    <reaction evidence="1">
        <text>(7,8-dihydropterin-6-yl)methyl diphosphate + 4-aminobenzoate = 7,8-dihydropteroate + diphosphate</text>
        <dbReference type="Rhea" id="RHEA:19949"/>
        <dbReference type="ChEBI" id="CHEBI:17836"/>
        <dbReference type="ChEBI" id="CHEBI:17839"/>
        <dbReference type="ChEBI" id="CHEBI:33019"/>
        <dbReference type="ChEBI" id="CHEBI:72950"/>
        <dbReference type="EC" id="2.5.1.15"/>
    </reaction>
</comment>
<evidence type="ECO:0000256" key="2">
    <source>
        <dbReference type="ARBA" id="ARBA00001946"/>
    </source>
</evidence>
<dbReference type="GO" id="GO:0005829">
    <property type="term" value="C:cytosol"/>
    <property type="evidence" value="ECO:0007669"/>
    <property type="project" value="TreeGrafter"/>
</dbReference>
<feature type="domain" description="Pterin-binding" evidence="13">
    <location>
        <begin position="5"/>
        <end position="257"/>
    </location>
</feature>
<proteinExistence type="inferred from homology"/>
<dbReference type="PANTHER" id="PTHR20941">
    <property type="entry name" value="FOLATE SYNTHESIS PROTEINS"/>
    <property type="match status" value="1"/>
</dbReference>
<name>A0A7V5U1L4_9PROT</name>
<evidence type="ECO:0000256" key="9">
    <source>
        <dbReference type="ARBA" id="ARBA00022842"/>
    </source>
</evidence>
<comment type="cofactor">
    <cofactor evidence="2 12">
        <name>Mg(2+)</name>
        <dbReference type="ChEBI" id="CHEBI:18420"/>
    </cofactor>
</comment>
<evidence type="ECO:0000256" key="4">
    <source>
        <dbReference type="ARBA" id="ARBA00009503"/>
    </source>
</evidence>
<evidence type="ECO:0000256" key="8">
    <source>
        <dbReference type="ARBA" id="ARBA00022723"/>
    </source>
</evidence>
<keyword evidence="8 12" id="KW-0479">Metal-binding</keyword>
<dbReference type="EC" id="2.5.1.15" evidence="5 12"/>
<comment type="similarity">
    <text evidence="4 12">Belongs to the DHPS family.</text>
</comment>
<evidence type="ECO:0000256" key="10">
    <source>
        <dbReference type="ARBA" id="ARBA00022909"/>
    </source>
</evidence>
<evidence type="ECO:0000256" key="6">
    <source>
        <dbReference type="ARBA" id="ARBA00016919"/>
    </source>
</evidence>
<dbReference type="GO" id="GO:0046872">
    <property type="term" value="F:metal ion binding"/>
    <property type="evidence" value="ECO:0007669"/>
    <property type="project" value="UniProtKB-KW"/>
</dbReference>
<dbReference type="InterPro" id="IPR000489">
    <property type="entry name" value="Pterin-binding_dom"/>
</dbReference>
<keyword evidence="10 12" id="KW-0289">Folate biosynthesis</keyword>
<dbReference type="UniPathway" id="UPA00077">
    <property type="reaction ID" value="UER00156"/>
</dbReference>
<comment type="function">
    <text evidence="12">Catalyzes the condensation of para-aminobenzoate (pABA) with 6-hydroxymethyl-7,8-dihydropterin diphosphate (DHPt-PP) to form 7,8-dihydropteroate (H2Pte), the immediate precursor of folate derivatives.</text>
</comment>
<dbReference type="PROSITE" id="PS50972">
    <property type="entry name" value="PTERIN_BINDING"/>
    <property type="match status" value="1"/>
</dbReference>
<dbReference type="InterPro" id="IPR006390">
    <property type="entry name" value="DHP_synth_dom"/>
</dbReference>
<dbReference type="AlphaFoldDB" id="A0A7V5U1L4"/>
<sequence length="268" mass="28725">MRLRPQLMGILNVTPDSFSDGGENVALDTALARAEALVREGANIIDIGGESTRPGARPVSLQEEMDRVLPVIEALAGCEAELSVDTRKPEVARTAVKAGAHIWNDVTALGYDESSPGLAAELGCKVVLMHMQGQPETMQDEPEYDDVVGDIRSYLEGRIEVALKAGVAKHNIIVDPGIGFGKRLKDNLDVLARLDAFHSLGCPILLGTSRKSFIGRIDGSDVKERLGGSIASALWGASLGASIIRVHDVKQTVQALKVWQAIRERDNG</sequence>
<keyword evidence="9 12" id="KW-0460">Magnesium</keyword>
<dbReference type="InterPro" id="IPR011005">
    <property type="entry name" value="Dihydropteroate_synth-like_sf"/>
</dbReference>
<dbReference type="PROSITE" id="PS00793">
    <property type="entry name" value="DHPS_2"/>
    <property type="match status" value="1"/>
</dbReference>